<evidence type="ECO:0000256" key="5">
    <source>
        <dbReference type="SAM" id="Phobius"/>
    </source>
</evidence>
<dbReference type="AlphaFoldDB" id="A0A1G6GJM8"/>
<dbReference type="PANTHER" id="PTHR32322:SF9">
    <property type="entry name" value="AMINO-ACID METABOLITE EFFLUX PUMP-RELATED"/>
    <property type="match status" value="1"/>
</dbReference>
<accession>A0A1G6GJM8</accession>
<dbReference type="InterPro" id="IPR000620">
    <property type="entry name" value="EamA_dom"/>
</dbReference>
<keyword evidence="4 5" id="KW-0472">Membrane</keyword>
<feature type="transmembrane region" description="Helical" evidence="5">
    <location>
        <begin position="244"/>
        <end position="263"/>
    </location>
</feature>
<feature type="transmembrane region" description="Helical" evidence="5">
    <location>
        <begin position="143"/>
        <end position="162"/>
    </location>
</feature>
<sequence length="301" mass="33298">MTIKDFLLACIVILAWGVNFVVIKFGVQDIPPFLLGCLRFVFVVFPAIFFIKRPPVPLRLILGYGLAISFGQFSLLFFAMHLGMPTGIASLALQAQVFFTLLLGVLFLKENMKIQHIIGMLVASVGLVILAVSKAGMNSHVPLIPFLFILAAALSWAIGNICNKVILKHANVNALSLVVWAGLVPIIPFFLCSVWLDGMDKISNSLIHIQAKDIFVVFYLSIVCSLIGYGLWGYLLNKYETWRVAPLTLLIPVVGLITGFLVLGERLSYAQYIGVFVIGVGLCINMFGQRLFARFRRKQTS</sequence>
<feature type="transmembrane region" description="Helical" evidence="5">
    <location>
        <begin position="58"/>
        <end position="82"/>
    </location>
</feature>
<feature type="transmembrane region" description="Helical" evidence="5">
    <location>
        <begin position="117"/>
        <end position="137"/>
    </location>
</feature>
<dbReference type="InterPro" id="IPR050638">
    <property type="entry name" value="AA-Vitamin_Transporters"/>
</dbReference>
<evidence type="ECO:0000256" key="1">
    <source>
        <dbReference type="ARBA" id="ARBA00004141"/>
    </source>
</evidence>
<dbReference type="PANTHER" id="PTHR32322">
    <property type="entry name" value="INNER MEMBRANE TRANSPORTER"/>
    <property type="match status" value="1"/>
</dbReference>
<dbReference type="RefSeq" id="WP_092746503.1">
    <property type="nucleotide sequence ID" value="NZ_FMYL01000001.1"/>
</dbReference>
<evidence type="ECO:0000256" key="2">
    <source>
        <dbReference type="ARBA" id="ARBA00022692"/>
    </source>
</evidence>
<dbReference type="EMBL" id="FMYL01000001">
    <property type="protein sequence ID" value="SDB81945.1"/>
    <property type="molecule type" value="Genomic_DNA"/>
</dbReference>
<feature type="transmembrane region" description="Helical" evidence="5">
    <location>
        <begin position="33"/>
        <end position="51"/>
    </location>
</feature>
<protein>
    <submittedName>
        <fullName evidence="7">O-acetylserine/cysteine efflux transporter</fullName>
    </submittedName>
</protein>
<proteinExistence type="predicted"/>
<keyword evidence="8" id="KW-1185">Reference proteome</keyword>
<reference evidence="8" key="1">
    <citation type="submission" date="2016-09" db="EMBL/GenBank/DDBJ databases">
        <authorList>
            <person name="Varghese N."/>
            <person name="Submissions S."/>
        </authorList>
    </citation>
    <scope>NUCLEOTIDE SEQUENCE [LARGE SCALE GENOMIC DNA]</scope>
    <source>
        <strain evidence="8">ANC 4422</strain>
    </source>
</reference>
<evidence type="ECO:0000313" key="7">
    <source>
        <dbReference type="EMBL" id="SDB81945.1"/>
    </source>
</evidence>
<evidence type="ECO:0000256" key="3">
    <source>
        <dbReference type="ARBA" id="ARBA00022989"/>
    </source>
</evidence>
<dbReference type="OrthoDB" id="7158585at2"/>
<dbReference type="InterPro" id="IPR037185">
    <property type="entry name" value="EmrE-like"/>
</dbReference>
<comment type="subcellular location">
    <subcellularLocation>
        <location evidence="1">Membrane</location>
        <topology evidence="1">Multi-pass membrane protein</topology>
    </subcellularLocation>
</comment>
<feature type="domain" description="EamA" evidence="6">
    <location>
        <begin position="146"/>
        <end position="285"/>
    </location>
</feature>
<organism evidence="7 8">
    <name type="scientific">Acinetobacter boissieri</name>
    <dbReference type="NCBI Taxonomy" id="1219383"/>
    <lineage>
        <taxon>Bacteria</taxon>
        <taxon>Pseudomonadati</taxon>
        <taxon>Pseudomonadota</taxon>
        <taxon>Gammaproteobacteria</taxon>
        <taxon>Moraxellales</taxon>
        <taxon>Moraxellaceae</taxon>
        <taxon>Acinetobacter</taxon>
    </lineage>
</organism>
<feature type="transmembrane region" description="Helical" evidence="5">
    <location>
        <begin position="269"/>
        <end position="288"/>
    </location>
</feature>
<feature type="transmembrane region" description="Helical" evidence="5">
    <location>
        <begin position="88"/>
        <end position="108"/>
    </location>
</feature>
<keyword evidence="3 5" id="KW-1133">Transmembrane helix</keyword>
<keyword evidence="2 5" id="KW-0812">Transmembrane</keyword>
<evidence type="ECO:0000313" key="8">
    <source>
        <dbReference type="Proteomes" id="UP000242501"/>
    </source>
</evidence>
<evidence type="ECO:0000259" key="6">
    <source>
        <dbReference type="Pfam" id="PF00892"/>
    </source>
</evidence>
<dbReference type="Pfam" id="PF00892">
    <property type="entry name" value="EamA"/>
    <property type="match status" value="2"/>
</dbReference>
<feature type="transmembrane region" description="Helical" evidence="5">
    <location>
        <begin position="7"/>
        <end position="27"/>
    </location>
</feature>
<feature type="transmembrane region" description="Helical" evidence="5">
    <location>
        <begin position="174"/>
        <end position="196"/>
    </location>
</feature>
<dbReference type="Proteomes" id="UP000242501">
    <property type="component" value="Unassembled WGS sequence"/>
</dbReference>
<evidence type="ECO:0000256" key="4">
    <source>
        <dbReference type="ARBA" id="ARBA00023136"/>
    </source>
</evidence>
<dbReference type="GO" id="GO:0016020">
    <property type="term" value="C:membrane"/>
    <property type="evidence" value="ECO:0007669"/>
    <property type="project" value="UniProtKB-SubCell"/>
</dbReference>
<dbReference type="SUPFAM" id="SSF103481">
    <property type="entry name" value="Multidrug resistance efflux transporter EmrE"/>
    <property type="match status" value="2"/>
</dbReference>
<feature type="transmembrane region" description="Helical" evidence="5">
    <location>
        <begin position="216"/>
        <end position="237"/>
    </location>
</feature>
<name>A0A1G6GJM8_9GAMM</name>
<gene>
    <name evidence="7" type="ORF">SAMN05421733_101239</name>
</gene>
<feature type="domain" description="EamA" evidence="6">
    <location>
        <begin position="7"/>
        <end position="130"/>
    </location>
</feature>